<dbReference type="PROSITE" id="PS00092">
    <property type="entry name" value="N6_MTASE"/>
    <property type="match status" value="1"/>
</dbReference>
<sequence>MSTYKELFKAARKFLEENGIADAHVDAWYLLAHVFGIKRADFFIGGDNETSKDKELVYMELIKKRAMHTPLQYITGEQEFMGLVFEVDENVLIPRQDTEILVEEVLKVCKGKSVLDLCTGSGCIIISLAKLSELKKAVGIDISENALQVARRNAKKLSVDVRFLKSDLFENIEGKYDIIVSNPPYIKTGDLKSLMPEVKDYEPSLALDAGLDGLIYYRRIINDLPRYINTGGYVFFEIGYDQAEDVKNMLHEAGFSKIYIKKDYSGLDRVVWGLYGSCNDETVQMEE</sequence>
<dbReference type="GO" id="GO:0102559">
    <property type="term" value="F:peptide chain release factor N(5)-glutamine methyltransferase activity"/>
    <property type="evidence" value="ECO:0007669"/>
    <property type="project" value="UniProtKB-EC"/>
</dbReference>
<accession>A0A0K8J8B1</accession>
<dbReference type="GO" id="GO:0003676">
    <property type="term" value="F:nucleic acid binding"/>
    <property type="evidence" value="ECO:0007669"/>
    <property type="project" value="InterPro"/>
</dbReference>
<dbReference type="InterPro" id="IPR002052">
    <property type="entry name" value="DNA_methylase_N6_adenine_CS"/>
</dbReference>
<keyword evidence="1 5" id="KW-0489">Methyltransferase</keyword>
<gene>
    <name evidence="5" type="primary">prmC</name>
    <name evidence="8" type="ORF">SD1D_2119</name>
</gene>
<comment type="function">
    <text evidence="5">Methylates the class 1 translation termination release factors RF1/PrfA and RF2/PrfB on the glutamine residue of the universally conserved GGQ motif.</text>
</comment>
<keyword evidence="3 5" id="KW-0949">S-adenosyl-L-methionine</keyword>
<dbReference type="RefSeq" id="WP_058258887.1">
    <property type="nucleotide sequence ID" value="NZ_DUPS01000032.1"/>
</dbReference>
<dbReference type="InterPro" id="IPR029063">
    <property type="entry name" value="SAM-dependent_MTases_sf"/>
</dbReference>
<dbReference type="InterPro" id="IPR004556">
    <property type="entry name" value="HemK-like"/>
</dbReference>
<feature type="domain" description="Release factor glutamine methyltransferase N-terminal" evidence="7">
    <location>
        <begin position="6"/>
        <end position="76"/>
    </location>
</feature>
<name>A0A0K8J8B1_9FIRM</name>
<keyword evidence="2 5" id="KW-0808">Transferase</keyword>
<proteinExistence type="inferred from homology"/>
<dbReference type="EC" id="2.1.1.297" evidence="5"/>
<dbReference type="Pfam" id="PF17827">
    <property type="entry name" value="PrmC_N"/>
    <property type="match status" value="1"/>
</dbReference>
<dbReference type="NCBIfam" id="TIGR00537">
    <property type="entry name" value="hemK_rel_arch"/>
    <property type="match status" value="1"/>
</dbReference>
<dbReference type="InterPro" id="IPR050320">
    <property type="entry name" value="N5-glutamine_MTase"/>
</dbReference>
<dbReference type="Gene3D" id="3.40.50.150">
    <property type="entry name" value="Vaccinia Virus protein VP39"/>
    <property type="match status" value="1"/>
</dbReference>
<evidence type="ECO:0000259" key="6">
    <source>
        <dbReference type="Pfam" id="PF05175"/>
    </source>
</evidence>
<dbReference type="OrthoDB" id="9800643at2"/>
<evidence type="ECO:0000313" key="8">
    <source>
        <dbReference type="EMBL" id="CUH93654.1"/>
    </source>
</evidence>
<evidence type="ECO:0000256" key="1">
    <source>
        <dbReference type="ARBA" id="ARBA00022603"/>
    </source>
</evidence>
<dbReference type="Gene3D" id="1.10.8.10">
    <property type="entry name" value="DNA helicase RuvA subunit, C-terminal domain"/>
    <property type="match status" value="1"/>
</dbReference>
<evidence type="ECO:0000259" key="7">
    <source>
        <dbReference type="Pfam" id="PF17827"/>
    </source>
</evidence>
<dbReference type="InterPro" id="IPR007848">
    <property type="entry name" value="Small_mtfrase_dom"/>
</dbReference>
<dbReference type="NCBIfam" id="TIGR03534">
    <property type="entry name" value="RF_mod_PrmC"/>
    <property type="match status" value="1"/>
</dbReference>
<dbReference type="PANTHER" id="PTHR18895">
    <property type="entry name" value="HEMK METHYLTRANSFERASE"/>
    <property type="match status" value="1"/>
</dbReference>
<protein>
    <recommendedName>
        <fullName evidence="5">Release factor glutamine methyltransferase</fullName>
        <shortName evidence="5">RF MTase</shortName>
        <ecNumber evidence="5">2.1.1.297</ecNumber>
    </recommendedName>
    <alternativeName>
        <fullName evidence="5">N5-glutamine methyltransferase PrmC</fullName>
    </alternativeName>
    <alternativeName>
        <fullName evidence="5">Protein-(glutamine-N5) MTase PrmC</fullName>
    </alternativeName>
    <alternativeName>
        <fullName evidence="5">Protein-glutamine N-methyltransferase PrmC</fullName>
    </alternativeName>
</protein>
<evidence type="ECO:0000256" key="2">
    <source>
        <dbReference type="ARBA" id="ARBA00022679"/>
    </source>
</evidence>
<comment type="similarity">
    <text evidence="5">Belongs to the protein N5-glutamine methyltransferase family. PrmC subfamily.</text>
</comment>
<dbReference type="KEGG" id="hsd:SD1D_2119"/>
<reference evidence="9" key="1">
    <citation type="submission" date="2015-09" db="EMBL/GenBank/DDBJ databases">
        <authorList>
            <person name="Wibberg D."/>
        </authorList>
    </citation>
    <scope>NUCLEOTIDE SEQUENCE [LARGE SCALE GENOMIC DNA]</scope>
    <source>
        <strain evidence="9">SD1D</strain>
    </source>
</reference>
<feature type="binding site" evidence="5">
    <location>
        <position position="182"/>
    </location>
    <ligand>
        <name>S-adenosyl-L-methionine</name>
        <dbReference type="ChEBI" id="CHEBI:59789"/>
    </ligand>
</feature>
<dbReference type="InterPro" id="IPR040758">
    <property type="entry name" value="PrmC_N"/>
</dbReference>
<comment type="catalytic activity">
    <reaction evidence="4 5">
        <text>L-glutaminyl-[peptide chain release factor] + S-adenosyl-L-methionine = N(5)-methyl-L-glutaminyl-[peptide chain release factor] + S-adenosyl-L-homocysteine + H(+)</text>
        <dbReference type="Rhea" id="RHEA:42896"/>
        <dbReference type="Rhea" id="RHEA-COMP:10271"/>
        <dbReference type="Rhea" id="RHEA-COMP:10272"/>
        <dbReference type="ChEBI" id="CHEBI:15378"/>
        <dbReference type="ChEBI" id="CHEBI:30011"/>
        <dbReference type="ChEBI" id="CHEBI:57856"/>
        <dbReference type="ChEBI" id="CHEBI:59789"/>
        <dbReference type="ChEBI" id="CHEBI:61891"/>
        <dbReference type="EC" id="2.1.1.297"/>
    </reaction>
</comment>
<dbReference type="HAMAP" id="MF_02126">
    <property type="entry name" value="RF_methyltr_PrmC"/>
    <property type="match status" value="1"/>
</dbReference>
<comment type="caution">
    <text evidence="5">Lacks conserved residue(s) required for the propagation of feature annotation.</text>
</comment>
<evidence type="ECO:0000256" key="3">
    <source>
        <dbReference type="ARBA" id="ARBA00022691"/>
    </source>
</evidence>
<keyword evidence="9" id="KW-1185">Reference proteome</keyword>
<dbReference type="GO" id="GO:0032259">
    <property type="term" value="P:methylation"/>
    <property type="evidence" value="ECO:0007669"/>
    <property type="project" value="UniProtKB-KW"/>
</dbReference>
<feature type="binding site" evidence="5">
    <location>
        <begin position="182"/>
        <end position="185"/>
    </location>
    <ligand>
        <name>substrate</name>
    </ligand>
</feature>
<dbReference type="EMBL" id="LN879430">
    <property type="protein sequence ID" value="CUH93654.1"/>
    <property type="molecule type" value="Genomic_DNA"/>
</dbReference>
<dbReference type="AlphaFoldDB" id="A0A0K8J8B1"/>
<dbReference type="PANTHER" id="PTHR18895:SF74">
    <property type="entry name" value="MTRF1L RELEASE FACTOR GLUTAMINE METHYLTRANSFERASE"/>
    <property type="match status" value="1"/>
</dbReference>
<dbReference type="CDD" id="cd02440">
    <property type="entry name" value="AdoMet_MTases"/>
    <property type="match status" value="1"/>
</dbReference>
<evidence type="ECO:0000256" key="5">
    <source>
        <dbReference type="HAMAP-Rule" id="MF_02126"/>
    </source>
</evidence>
<feature type="binding site" evidence="5">
    <location>
        <position position="141"/>
    </location>
    <ligand>
        <name>S-adenosyl-L-methionine</name>
        <dbReference type="ChEBI" id="CHEBI:59789"/>
    </ligand>
</feature>
<evidence type="ECO:0000313" key="9">
    <source>
        <dbReference type="Proteomes" id="UP000196053"/>
    </source>
</evidence>
<dbReference type="InterPro" id="IPR004557">
    <property type="entry name" value="PrmC-related"/>
</dbReference>
<feature type="domain" description="Methyltransferase small" evidence="6">
    <location>
        <begin position="98"/>
        <end position="189"/>
    </location>
</feature>
<dbReference type="InterPro" id="IPR019874">
    <property type="entry name" value="RF_methyltr_PrmC"/>
</dbReference>
<dbReference type="Proteomes" id="UP000196053">
    <property type="component" value="Chromosome I"/>
</dbReference>
<dbReference type="Pfam" id="PF05175">
    <property type="entry name" value="MTS"/>
    <property type="match status" value="1"/>
</dbReference>
<evidence type="ECO:0000256" key="4">
    <source>
        <dbReference type="ARBA" id="ARBA00048391"/>
    </source>
</evidence>
<dbReference type="NCBIfam" id="TIGR00536">
    <property type="entry name" value="hemK_fam"/>
    <property type="match status" value="1"/>
</dbReference>
<dbReference type="SUPFAM" id="SSF53335">
    <property type="entry name" value="S-adenosyl-L-methionine-dependent methyltransferases"/>
    <property type="match status" value="1"/>
</dbReference>
<organism evidence="8 9">
    <name type="scientific">Herbinix luporum</name>
    <dbReference type="NCBI Taxonomy" id="1679721"/>
    <lineage>
        <taxon>Bacteria</taxon>
        <taxon>Bacillati</taxon>
        <taxon>Bacillota</taxon>
        <taxon>Clostridia</taxon>
        <taxon>Lachnospirales</taxon>
        <taxon>Lachnospiraceae</taxon>
        <taxon>Herbinix</taxon>
    </lineage>
</organism>